<dbReference type="GO" id="GO:0015174">
    <property type="term" value="F:basic amino acid transmembrane transporter activity"/>
    <property type="evidence" value="ECO:0007669"/>
    <property type="project" value="TreeGrafter"/>
</dbReference>
<evidence type="ECO:0000259" key="8">
    <source>
        <dbReference type="PROSITE" id="PS50850"/>
    </source>
</evidence>
<reference evidence="9" key="1">
    <citation type="journal article" date="2020" name="Stud. Mycol.">
        <title>101 Dothideomycetes genomes: a test case for predicting lifestyles and emergence of pathogens.</title>
        <authorList>
            <person name="Haridas S."/>
            <person name="Albert R."/>
            <person name="Binder M."/>
            <person name="Bloem J."/>
            <person name="Labutti K."/>
            <person name="Salamov A."/>
            <person name="Andreopoulos B."/>
            <person name="Baker S."/>
            <person name="Barry K."/>
            <person name="Bills G."/>
            <person name="Bluhm B."/>
            <person name="Cannon C."/>
            <person name="Castanera R."/>
            <person name="Culley D."/>
            <person name="Daum C."/>
            <person name="Ezra D."/>
            <person name="Gonzalez J."/>
            <person name="Henrissat B."/>
            <person name="Kuo A."/>
            <person name="Liang C."/>
            <person name="Lipzen A."/>
            <person name="Lutzoni F."/>
            <person name="Magnuson J."/>
            <person name="Mondo S."/>
            <person name="Nolan M."/>
            <person name="Ohm R."/>
            <person name="Pangilinan J."/>
            <person name="Park H.-J."/>
            <person name="Ramirez L."/>
            <person name="Alfaro M."/>
            <person name="Sun H."/>
            <person name="Tritt A."/>
            <person name="Yoshinaga Y."/>
            <person name="Zwiers L.-H."/>
            <person name="Turgeon B."/>
            <person name="Goodwin S."/>
            <person name="Spatafora J."/>
            <person name="Crous P."/>
            <person name="Grigoriev I."/>
        </authorList>
    </citation>
    <scope>NUCLEOTIDE SEQUENCE</scope>
    <source>
        <strain evidence="9">CBS 121739</strain>
    </source>
</reference>
<feature type="transmembrane region" description="Helical" evidence="7">
    <location>
        <begin position="245"/>
        <end position="265"/>
    </location>
</feature>
<feature type="transmembrane region" description="Helical" evidence="7">
    <location>
        <begin position="122"/>
        <end position="142"/>
    </location>
</feature>
<comment type="subcellular location">
    <subcellularLocation>
        <location evidence="1">Endomembrane system</location>
        <topology evidence="1">Multi-pass membrane protein</topology>
    </subcellularLocation>
</comment>
<evidence type="ECO:0000313" key="10">
    <source>
        <dbReference type="Proteomes" id="UP000799437"/>
    </source>
</evidence>
<keyword evidence="5 7" id="KW-0472">Membrane</keyword>
<dbReference type="InterPro" id="IPR036259">
    <property type="entry name" value="MFS_trans_sf"/>
</dbReference>
<protein>
    <submittedName>
        <fullName evidence="9">MFS multidrug transporter</fullName>
    </submittedName>
</protein>
<dbReference type="EMBL" id="ML996577">
    <property type="protein sequence ID" value="KAF2755758.1"/>
    <property type="molecule type" value="Genomic_DNA"/>
</dbReference>
<dbReference type="GO" id="GO:0012505">
    <property type="term" value="C:endomembrane system"/>
    <property type="evidence" value="ECO:0007669"/>
    <property type="project" value="UniProtKB-SubCell"/>
</dbReference>
<feature type="domain" description="Major facilitator superfamily (MFS) profile" evidence="8">
    <location>
        <begin position="58"/>
        <end position="544"/>
    </location>
</feature>
<dbReference type="InterPro" id="IPR020846">
    <property type="entry name" value="MFS_dom"/>
</dbReference>
<feature type="transmembrane region" description="Helical" evidence="7">
    <location>
        <begin position="55"/>
        <end position="80"/>
    </location>
</feature>
<feature type="transmembrane region" description="Helical" evidence="7">
    <location>
        <begin position="357"/>
        <end position="376"/>
    </location>
</feature>
<dbReference type="Gene3D" id="1.20.1250.20">
    <property type="entry name" value="MFS general substrate transporter like domains"/>
    <property type="match status" value="2"/>
</dbReference>
<evidence type="ECO:0000256" key="2">
    <source>
        <dbReference type="ARBA" id="ARBA00022448"/>
    </source>
</evidence>
<sequence>MAAPSTLHPSSTPHATERSPLLDHESSNVIEDVETRIPRNHSDVTLAQSPGTLKLLLIMSSCWFGCFLAALDSTIVATLGAPIATSFQSFTLLSWIAASYLIANAAFTPLSGKLTDIFGRRAGLISCNALFFTGNLICGLAKTPEVMIFGRVIQGLGGGGINSISTFIASDLIPLRQRGLWQGIGNLCWGLGSGLGGVYGGWINDLMGWRWAFLIQCPCIAISAVLVFFNVHIPVKEKDVSRIKRVDFLGSFLLVASLVLLLMGLNSGGNTVPWSHPLVISSIIASVVTLCIFVYVEDQVAPEPIIPVRLLLNRTVAAACLTNWFQSMAQYGILYYVPIYFQVNGMSATRAGARLVPQAFGTAIGGMLAGYGMRITGRYYALMMSSEASRLMALILIAVTLVPGSPMWPPFIYLFITGTSYTVMLVITLLALIAAVDHEHQAVITSASYACRATGSTIGITIASAVFQNILKSELWRTFGDQPGAADEIGRIRDSVDEIKSLPIGWYPGVLDSYVTAFRSVWWTCAGLAVLGMVSSAFMREHKLHATLERK</sequence>
<keyword evidence="2" id="KW-0813">Transport</keyword>
<dbReference type="AlphaFoldDB" id="A0A6A6VYM2"/>
<evidence type="ECO:0000256" key="4">
    <source>
        <dbReference type="ARBA" id="ARBA00022989"/>
    </source>
</evidence>
<feature type="transmembrane region" description="Helical" evidence="7">
    <location>
        <begin position="388"/>
        <end position="405"/>
    </location>
</feature>
<dbReference type="PANTHER" id="PTHR23501">
    <property type="entry name" value="MAJOR FACILITATOR SUPERFAMILY"/>
    <property type="match status" value="1"/>
</dbReference>
<feature type="transmembrane region" description="Helical" evidence="7">
    <location>
        <begin position="277"/>
        <end position="296"/>
    </location>
</feature>
<dbReference type="OrthoDB" id="3437016at2759"/>
<dbReference type="PROSITE" id="PS50850">
    <property type="entry name" value="MFS"/>
    <property type="match status" value="1"/>
</dbReference>
<evidence type="ECO:0000256" key="3">
    <source>
        <dbReference type="ARBA" id="ARBA00022692"/>
    </source>
</evidence>
<keyword evidence="10" id="KW-1185">Reference proteome</keyword>
<evidence type="ECO:0000256" key="5">
    <source>
        <dbReference type="ARBA" id="ARBA00023136"/>
    </source>
</evidence>
<dbReference type="Pfam" id="PF07690">
    <property type="entry name" value="MFS_1"/>
    <property type="match status" value="1"/>
</dbReference>
<feature type="transmembrane region" description="Helical" evidence="7">
    <location>
        <begin position="316"/>
        <end position="337"/>
    </location>
</feature>
<dbReference type="InterPro" id="IPR011701">
    <property type="entry name" value="MFS"/>
</dbReference>
<feature type="transmembrane region" description="Helical" evidence="7">
    <location>
        <begin position="449"/>
        <end position="471"/>
    </location>
</feature>
<dbReference type="PANTHER" id="PTHR23501:SF191">
    <property type="entry name" value="VACUOLAR BASIC AMINO ACID TRANSPORTER 4"/>
    <property type="match status" value="1"/>
</dbReference>
<organism evidence="9 10">
    <name type="scientific">Pseudovirgaria hyperparasitica</name>
    <dbReference type="NCBI Taxonomy" id="470096"/>
    <lineage>
        <taxon>Eukaryota</taxon>
        <taxon>Fungi</taxon>
        <taxon>Dikarya</taxon>
        <taxon>Ascomycota</taxon>
        <taxon>Pezizomycotina</taxon>
        <taxon>Dothideomycetes</taxon>
        <taxon>Dothideomycetes incertae sedis</taxon>
        <taxon>Acrospermales</taxon>
        <taxon>Acrospermaceae</taxon>
        <taxon>Pseudovirgaria</taxon>
    </lineage>
</organism>
<evidence type="ECO:0000256" key="6">
    <source>
        <dbReference type="SAM" id="MobiDB-lite"/>
    </source>
</evidence>
<proteinExistence type="predicted"/>
<dbReference type="GeneID" id="54487220"/>
<dbReference type="Proteomes" id="UP000799437">
    <property type="component" value="Unassembled WGS sequence"/>
</dbReference>
<feature type="transmembrane region" description="Helical" evidence="7">
    <location>
        <begin position="411"/>
        <end position="437"/>
    </location>
</feature>
<accession>A0A6A6VYM2</accession>
<evidence type="ECO:0000313" key="9">
    <source>
        <dbReference type="EMBL" id="KAF2755758.1"/>
    </source>
</evidence>
<feature type="transmembrane region" description="Helical" evidence="7">
    <location>
        <begin position="92"/>
        <end position="110"/>
    </location>
</feature>
<dbReference type="SUPFAM" id="SSF103473">
    <property type="entry name" value="MFS general substrate transporter"/>
    <property type="match status" value="1"/>
</dbReference>
<feature type="transmembrane region" description="Helical" evidence="7">
    <location>
        <begin position="180"/>
        <end position="199"/>
    </location>
</feature>
<name>A0A6A6VYM2_9PEZI</name>
<feature type="transmembrane region" description="Helical" evidence="7">
    <location>
        <begin position="521"/>
        <end position="539"/>
    </location>
</feature>
<dbReference type="GO" id="GO:0000329">
    <property type="term" value="C:fungal-type vacuole membrane"/>
    <property type="evidence" value="ECO:0007669"/>
    <property type="project" value="TreeGrafter"/>
</dbReference>
<keyword evidence="4 7" id="KW-1133">Transmembrane helix</keyword>
<feature type="transmembrane region" description="Helical" evidence="7">
    <location>
        <begin position="211"/>
        <end position="233"/>
    </location>
</feature>
<keyword evidence="3 7" id="KW-0812">Transmembrane</keyword>
<feature type="region of interest" description="Disordered" evidence="6">
    <location>
        <begin position="1"/>
        <end position="23"/>
    </location>
</feature>
<evidence type="ECO:0000256" key="1">
    <source>
        <dbReference type="ARBA" id="ARBA00004127"/>
    </source>
</evidence>
<evidence type="ECO:0000256" key="7">
    <source>
        <dbReference type="SAM" id="Phobius"/>
    </source>
</evidence>
<gene>
    <name evidence="9" type="ORF">EJ05DRAFT_494086</name>
</gene>
<dbReference type="RefSeq" id="XP_033598209.1">
    <property type="nucleotide sequence ID" value="XM_033746166.1"/>
</dbReference>